<gene>
    <name evidence="1" type="ORF">H9650_16125</name>
</gene>
<dbReference type="EMBL" id="JACSQO010000009">
    <property type="protein sequence ID" value="MBD7945640.1"/>
    <property type="molecule type" value="Genomic_DNA"/>
</dbReference>
<accession>A0ABR8RD42</accession>
<organism evidence="1 2">
    <name type="scientific">Psychrobacillus faecigallinarum</name>
    <dbReference type="NCBI Taxonomy" id="2762235"/>
    <lineage>
        <taxon>Bacteria</taxon>
        <taxon>Bacillati</taxon>
        <taxon>Bacillota</taxon>
        <taxon>Bacilli</taxon>
        <taxon>Bacillales</taxon>
        <taxon>Bacillaceae</taxon>
        <taxon>Psychrobacillus</taxon>
    </lineage>
</organism>
<name>A0ABR8RD42_9BACI</name>
<dbReference type="InterPro" id="IPR010461">
    <property type="entry name" value="ComK"/>
</dbReference>
<protein>
    <submittedName>
        <fullName evidence="1">Competence protein ComK</fullName>
    </submittedName>
</protein>
<sequence length="180" mass="20316">MAKKYENKSHLISFETASLQPLVVNNKVYTKVINFSGESFIVSKKPYEIVRYSCAFYGSSFQHAVNLSRETIGNYFKLPIVLAHDYGSPCILLPILSPKSDLNIWFSFQAIEAFYPTQKGSTIVLPNGDTIDVPVSTNTISRQIAYSNILSTHFLKRMSHLLNHGFITSRHAVRKTLPID</sequence>
<evidence type="ECO:0000313" key="1">
    <source>
        <dbReference type="EMBL" id="MBD7945640.1"/>
    </source>
</evidence>
<comment type="caution">
    <text evidence="1">The sequence shown here is derived from an EMBL/GenBank/DDBJ whole genome shotgun (WGS) entry which is preliminary data.</text>
</comment>
<dbReference type="RefSeq" id="WP_144539005.1">
    <property type="nucleotide sequence ID" value="NZ_JACSQO010000009.1"/>
</dbReference>
<dbReference type="Pfam" id="PF06338">
    <property type="entry name" value="ComK"/>
    <property type="match status" value="1"/>
</dbReference>
<proteinExistence type="predicted"/>
<dbReference type="Proteomes" id="UP000640786">
    <property type="component" value="Unassembled WGS sequence"/>
</dbReference>
<evidence type="ECO:0000313" key="2">
    <source>
        <dbReference type="Proteomes" id="UP000640786"/>
    </source>
</evidence>
<reference evidence="1 2" key="1">
    <citation type="submission" date="2020-08" db="EMBL/GenBank/DDBJ databases">
        <title>A Genomic Blueprint of the Chicken Gut Microbiome.</title>
        <authorList>
            <person name="Gilroy R."/>
            <person name="Ravi A."/>
            <person name="Getino M."/>
            <person name="Pursley I."/>
            <person name="Horton D.L."/>
            <person name="Alikhan N.-F."/>
            <person name="Baker D."/>
            <person name="Gharbi K."/>
            <person name="Hall N."/>
            <person name="Watson M."/>
            <person name="Adriaenssens E.M."/>
            <person name="Foster-Nyarko E."/>
            <person name="Jarju S."/>
            <person name="Secka A."/>
            <person name="Antonio M."/>
            <person name="Oren A."/>
            <person name="Chaudhuri R."/>
            <person name="La Ragione R.M."/>
            <person name="Hildebrand F."/>
            <person name="Pallen M.J."/>
        </authorList>
    </citation>
    <scope>NUCLEOTIDE SEQUENCE [LARGE SCALE GENOMIC DNA]</scope>
    <source>
        <strain evidence="1 2">Sa2BUA9</strain>
    </source>
</reference>
<keyword evidence="2" id="KW-1185">Reference proteome</keyword>